<reference evidence="5 6" key="1">
    <citation type="submission" date="2019-10" db="EMBL/GenBank/DDBJ databases">
        <title>Isolation, Identification of Microvirga thermotolerans HR1, a novel thermophilic bacterium and Comparative Genomics of the genus Microvirga.</title>
        <authorList>
            <person name="Li J."/>
            <person name="Zhang W."/>
            <person name="Lin M."/>
            <person name="Wang J."/>
        </authorList>
    </citation>
    <scope>NUCLEOTIDE SEQUENCE [LARGE SCALE GENOMIC DNA]</scope>
    <source>
        <strain evidence="5 6">HR1</strain>
    </source>
</reference>
<accession>A0A5P9K5N1</accession>
<feature type="domain" description="N,N-dimethylformamidase beta subunit-like C-terminal" evidence="4">
    <location>
        <begin position="275"/>
        <end position="685"/>
    </location>
</feature>
<feature type="domain" description="Cadherin-like" evidence="3">
    <location>
        <begin position="986"/>
        <end position="1082"/>
    </location>
</feature>
<sequence length="1516" mass="156998">MLWAGRHHFQFLFDRMRLSEGATPKSTDTLENATLTPDAFEDTSGHVQSYLGALSQVGNERLDVVSGGRSGRTSLHEDHTGPTPHDHDVGIAPVGHLDPLPSSLPSNPLIASPQAPDAAVDPAVYGTPSPQFSGNALPSADLLQTNRVRDTSADQSSSIPAPSSAPDQETAGWLPGGGPEARGGDPSASSTQSPILQGPVTTATASSRPSAAAAVTAAAAGNTIVLENQKQGSPVSEWGIDGTGSANIEGFATEISINRGQRVDFKINTNSTNYRIDIYRLGYYGGMGARKVATLQHSGLQTQPAPLRNAATGEVDAGNWSVSASWNIPADAVSGVYIAKLVRQDGVQGANHIPFIVRDDASTSDIIFQTSDMTWQAYNPWGGANFYGGNGPGTGVLGNGRAYAVSYNRPITTRGGALSSGPQDYIFGAEYPAIMWLEKNGYDLSYMAGVDTDRFGNLIGNHKMFLSVGHDEYWSGRQRANVEAARDAGVNLSFWSGNEVYWRTRWAPSISADATPYRTLVSYKETWSNGDIDPSNEWTGTFRDPRFVSATAVGGGVPENALTGTLFQVDSYRRDSITIGYDDANLRFWRNTSIANLQPGQFATLPAGYLGYEWDESPDNGFRPAGLITLSSTTLPVSQYLLDYGNTVGNGTATHNLTVYRAASGALVFGAGTVYWAWALDANHDNEPTPTDDRVKQAMVNLLADMGIQPGSLEAGLVPATKSTDTTKPVSTITSFGGGETVPVGQAVTISGTAADSGGGVIAAVEISTDSGQTWHRATGDENWTYSWTPTAAGTFTILTRAIDDSVNLEAPGAGRTVTVTGSSLFSSSATPAIISDPDSSALELGVKFQASVSGTVNGIRFYKSADNTGVHTGSLWSSTGTRLATVTFTNESGSGWQTALFSNPVTITPGVTYVASYHTDRGHYSATSNYFTNAVTSGPLTAPSSSASGGNGVFAYGASSLFPTNSYQATNYWVDVLFSPSSSTVNRPPVASNDSGYSTTANTALAIPATSLLANDTDPDGDPLSITGVSAPSNGTVAFNAQTNTVTFTPAAGYTGQAGFTYTVGDGRGGSSSASVSLNVTAPGSGPVSLFSPSATPAVLSDTDPSSVELGMKFQTSAAGTVSGIKFYKGSGDTGTHQGRLWTASGTLLGTVTFSNETASGWQTATFANPISLTPGATYVVSYHSNGHYASTSNFFASAATNGPLTAPSSSASGGNGVYAYGTSALFPTASYQATNYWVDVLFNPSSGGTNTAPTANNDNGFSTAQNTALTINTSSLLANDTDPDGDPLSVTGVSGATNGTATLNAQGTAVTFAPAAGYTGPAAFNYSISDGKGGTASASVSLTVTPPSSSTSVSVFSPSATPSILSSSDPNPVELGMKFQTSAAGTVSGIKFYKGSGDTGTHQGRLWTASGTLLGTVTFSNETASGWQTATFANPISLTPGTTYVVSYHSNGRYAATPNYFTSEVASGPLTALADTAANRNGVYAYGSSSLFPTNSYQKTNYWVDVVFNPQAAA</sequence>
<evidence type="ECO:0000259" key="4">
    <source>
        <dbReference type="Pfam" id="PF20254"/>
    </source>
</evidence>
<dbReference type="SUPFAM" id="SSF81296">
    <property type="entry name" value="E set domains"/>
    <property type="match status" value="1"/>
</dbReference>
<dbReference type="EMBL" id="CP045423">
    <property type="protein sequence ID" value="QFU17874.1"/>
    <property type="molecule type" value="Genomic_DNA"/>
</dbReference>
<proteinExistence type="predicted"/>
<feature type="compositionally biased region" description="Basic and acidic residues" evidence="1">
    <location>
        <begin position="74"/>
        <end position="89"/>
    </location>
</feature>
<keyword evidence="6" id="KW-1185">Reference proteome</keyword>
<dbReference type="InterPro" id="IPR041690">
    <property type="entry name" value="Cadherin_5"/>
</dbReference>
<dbReference type="RefSeq" id="WP_152587505.1">
    <property type="nucleotide sequence ID" value="NZ_CP045423.1"/>
</dbReference>
<evidence type="ECO:0000259" key="3">
    <source>
        <dbReference type="Pfam" id="PF17892"/>
    </source>
</evidence>
<dbReference type="Gene3D" id="2.60.40.650">
    <property type="match status" value="1"/>
</dbReference>
<dbReference type="InterPro" id="IPR046540">
    <property type="entry name" value="DMFA2_C"/>
</dbReference>
<evidence type="ECO:0000256" key="1">
    <source>
        <dbReference type="SAM" id="MobiDB-lite"/>
    </source>
</evidence>
<dbReference type="Pfam" id="PF17957">
    <property type="entry name" value="Big_7"/>
    <property type="match status" value="1"/>
</dbReference>
<dbReference type="Gene3D" id="2.60.40.3440">
    <property type="match status" value="2"/>
</dbReference>
<gene>
    <name evidence="5" type="ORF">GDR74_17550</name>
</gene>
<evidence type="ECO:0000313" key="5">
    <source>
        <dbReference type="EMBL" id="QFU17874.1"/>
    </source>
</evidence>
<dbReference type="InterPro" id="IPR014756">
    <property type="entry name" value="Ig_E-set"/>
</dbReference>
<evidence type="ECO:0000313" key="6">
    <source>
        <dbReference type="Proteomes" id="UP000325614"/>
    </source>
</evidence>
<feature type="compositionally biased region" description="Low complexity" evidence="1">
    <location>
        <begin position="153"/>
        <end position="168"/>
    </location>
</feature>
<dbReference type="Proteomes" id="UP000325614">
    <property type="component" value="Chromosome"/>
</dbReference>
<feature type="region of interest" description="Disordered" evidence="1">
    <location>
        <begin position="65"/>
        <end position="115"/>
    </location>
</feature>
<dbReference type="Pfam" id="PF17892">
    <property type="entry name" value="Cadherin_5"/>
    <property type="match status" value="2"/>
</dbReference>
<feature type="domain" description="DUF4082" evidence="2">
    <location>
        <begin position="1362"/>
        <end position="1506"/>
    </location>
</feature>
<evidence type="ECO:0000259" key="2">
    <source>
        <dbReference type="Pfam" id="PF13313"/>
    </source>
</evidence>
<protein>
    <submittedName>
        <fullName evidence="5">DUF4082 domain-containing protein</fullName>
    </submittedName>
</protein>
<dbReference type="KEGG" id="mico:GDR74_17550"/>
<feature type="domain" description="Cadherin-like" evidence="3">
    <location>
        <begin position="1251"/>
        <end position="1347"/>
    </location>
</feature>
<dbReference type="NCBIfam" id="NF012211">
    <property type="entry name" value="tand_rpt_95"/>
    <property type="match status" value="2"/>
</dbReference>
<dbReference type="InterPro" id="IPR025141">
    <property type="entry name" value="DUF4082"/>
</dbReference>
<name>A0A5P9K5N1_9HYPH</name>
<feature type="region of interest" description="Disordered" evidence="1">
    <location>
        <begin position="148"/>
        <end position="207"/>
    </location>
</feature>
<dbReference type="Pfam" id="PF20254">
    <property type="entry name" value="DMFA2_C"/>
    <property type="match status" value="1"/>
</dbReference>
<dbReference type="Pfam" id="PF13313">
    <property type="entry name" value="DUF4082"/>
    <property type="match status" value="3"/>
</dbReference>
<feature type="domain" description="DUF4082" evidence="2">
    <location>
        <begin position="1096"/>
        <end position="1240"/>
    </location>
</feature>
<feature type="compositionally biased region" description="Low complexity" evidence="1">
    <location>
        <begin position="97"/>
        <end position="115"/>
    </location>
</feature>
<organism evidence="5 6">
    <name type="scientific">Microvirga thermotolerans</name>
    <dbReference type="NCBI Taxonomy" id="2651334"/>
    <lineage>
        <taxon>Bacteria</taxon>
        <taxon>Pseudomonadati</taxon>
        <taxon>Pseudomonadota</taxon>
        <taxon>Alphaproteobacteria</taxon>
        <taxon>Hyphomicrobiales</taxon>
        <taxon>Methylobacteriaceae</taxon>
        <taxon>Microvirga</taxon>
    </lineage>
</organism>
<feature type="domain" description="DUF4082" evidence="2">
    <location>
        <begin position="830"/>
        <end position="975"/>
    </location>
</feature>